<evidence type="ECO:0000313" key="3">
    <source>
        <dbReference type="Proteomes" id="UP000291469"/>
    </source>
</evidence>
<dbReference type="PANTHER" id="PTHR36221:SF1">
    <property type="entry name" value="DUF742 DOMAIN-CONTAINING PROTEIN"/>
    <property type="match status" value="1"/>
</dbReference>
<name>A0A411YKI9_9ACTN</name>
<dbReference type="RefSeq" id="WP_131156721.1">
    <property type="nucleotide sequence ID" value="NZ_CP036402.1"/>
</dbReference>
<proteinExistence type="predicted"/>
<dbReference type="KEGG" id="erz:ER308_20630"/>
<dbReference type="EMBL" id="CP036402">
    <property type="protein sequence ID" value="QBI21729.1"/>
    <property type="molecule type" value="Genomic_DNA"/>
</dbReference>
<feature type="compositionally biased region" description="Basic and acidic residues" evidence="1">
    <location>
        <begin position="1"/>
        <end position="17"/>
    </location>
</feature>
<dbReference type="InterPro" id="IPR007995">
    <property type="entry name" value="DUF742"/>
</dbReference>
<organism evidence="2 3">
    <name type="scientific">Egibacter rhizosphaerae</name>
    <dbReference type="NCBI Taxonomy" id="1670831"/>
    <lineage>
        <taxon>Bacteria</taxon>
        <taxon>Bacillati</taxon>
        <taxon>Actinomycetota</taxon>
        <taxon>Nitriliruptoria</taxon>
        <taxon>Egibacterales</taxon>
        <taxon>Egibacteraceae</taxon>
        <taxon>Egibacter</taxon>
    </lineage>
</organism>
<dbReference type="Proteomes" id="UP000291469">
    <property type="component" value="Chromosome"/>
</dbReference>
<reference evidence="2 3" key="1">
    <citation type="submission" date="2019-01" db="EMBL/GenBank/DDBJ databases">
        <title>Egibacter rhizosphaerae EGI 80759T.</title>
        <authorList>
            <person name="Chen D.-D."/>
            <person name="Tian Y."/>
            <person name="Jiao J.-Y."/>
            <person name="Zhang X.-T."/>
            <person name="Zhang Y.-G."/>
            <person name="Zhang Y."/>
            <person name="Xiao M."/>
            <person name="Shu W.-S."/>
            <person name="Li W.-J."/>
        </authorList>
    </citation>
    <scope>NUCLEOTIDE SEQUENCE [LARGE SCALE GENOMIC DNA]</scope>
    <source>
        <strain evidence="2 3">EGI 80759</strain>
    </source>
</reference>
<evidence type="ECO:0000256" key="1">
    <source>
        <dbReference type="SAM" id="MobiDB-lite"/>
    </source>
</evidence>
<dbReference type="PANTHER" id="PTHR36221">
    <property type="entry name" value="DUF742 DOMAIN-CONTAINING PROTEIN"/>
    <property type="match status" value="1"/>
</dbReference>
<protein>
    <submittedName>
        <fullName evidence="2">DUF742 domain-containing protein</fullName>
    </submittedName>
</protein>
<evidence type="ECO:0000313" key="2">
    <source>
        <dbReference type="EMBL" id="QBI21729.1"/>
    </source>
</evidence>
<gene>
    <name evidence="2" type="ORF">ER308_20630</name>
</gene>
<dbReference type="OrthoDB" id="3534386at2"/>
<feature type="region of interest" description="Disordered" evidence="1">
    <location>
        <begin position="1"/>
        <end position="55"/>
    </location>
</feature>
<keyword evidence="3" id="KW-1185">Reference proteome</keyword>
<dbReference type="Pfam" id="PF05331">
    <property type="entry name" value="DUF742"/>
    <property type="match status" value="1"/>
</dbReference>
<dbReference type="AlphaFoldDB" id="A0A411YKI9"/>
<sequence length="126" mass="13148">MNGEPERPDGAEQEPRLARPYMFVGGRTRARGPELRLETPLRPTLKSPAGAESPSARRVLDACLGGAGSVAELAGALGMPIGVVRVLASDLVADGVLEAAATPSTGEGPMDDVHLLRRVLADVERL</sequence>
<accession>A0A411YKI9</accession>